<name>A0ABT3FSB4_9BACT</name>
<comment type="caution">
    <text evidence="2">The sequence shown here is derived from an EMBL/GenBank/DDBJ whole genome shotgun (WGS) entry which is preliminary data.</text>
</comment>
<dbReference type="Pfam" id="PF14717">
    <property type="entry name" value="DUF4465"/>
    <property type="match status" value="1"/>
</dbReference>
<evidence type="ECO:0000313" key="2">
    <source>
        <dbReference type="EMBL" id="MCW1886442.1"/>
    </source>
</evidence>
<keyword evidence="1" id="KW-0732">Signal</keyword>
<feature type="chain" id="PRO_5047530044" evidence="1">
    <location>
        <begin position="23"/>
        <end position="275"/>
    </location>
</feature>
<gene>
    <name evidence="2" type="ORF">OKA04_17015</name>
</gene>
<dbReference type="Proteomes" id="UP001207930">
    <property type="component" value="Unassembled WGS sequence"/>
</dbReference>
<feature type="signal peptide" evidence="1">
    <location>
        <begin position="1"/>
        <end position="22"/>
    </location>
</feature>
<dbReference type="InterPro" id="IPR027828">
    <property type="entry name" value="DUF4465"/>
</dbReference>
<dbReference type="NCBIfam" id="TIGR02595">
    <property type="entry name" value="PEP_CTERM"/>
    <property type="match status" value="1"/>
</dbReference>
<sequence length="275" mass="29047">MHQPQKALLTRALATVPRPLLAVGITLAATLSTQAAVITFDDLDAGTNGYWNGSDGSGSFTTGGATFVNGYVPAWGSWSGFGYSNQGNTTTPGWGNQYSSYTGGDRSGSGNFTLAYGSSTVGEPGPSISFATDTNLTGLGAYFTNTTYSYLSMSQGDGFAKKFGGASGTDADYFKLTIHGYLNGGSTGTVDFYLADFRFESSAQDYIVDTWQFVDFSSLGIVDELKFSFDSSDVGDYGINTPVYFAMDDFLAVPEPSAALASLAGLALLARRRRR</sequence>
<evidence type="ECO:0000256" key="1">
    <source>
        <dbReference type="SAM" id="SignalP"/>
    </source>
</evidence>
<evidence type="ECO:0000313" key="3">
    <source>
        <dbReference type="Proteomes" id="UP001207930"/>
    </source>
</evidence>
<reference evidence="2 3" key="1">
    <citation type="submission" date="2022-10" db="EMBL/GenBank/DDBJ databases">
        <title>Luteolibacter flavescens strain MCCC 1K03193, whole genome shotgun sequencing project.</title>
        <authorList>
            <person name="Zhao G."/>
            <person name="Shen L."/>
        </authorList>
    </citation>
    <scope>NUCLEOTIDE SEQUENCE [LARGE SCALE GENOMIC DNA]</scope>
    <source>
        <strain evidence="2 3">MCCC 1K03193</strain>
    </source>
</reference>
<keyword evidence="3" id="KW-1185">Reference proteome</keyword>
<accession>A0ABT3FSB4</accession>
<organism evidence="2 3">
    <name type="scientific">Luteolibacter flavescens</name>
    <dbReference type="NCBI Taxonomy" id="1859460"/>
    <lineage>
        <taxon>Bacteria</taxon>
        <taxon>Pseudomonadati</taxon>
        <taxon>Verrucomicrobiota</taxon>
        <taxon>Verrucomicrobiia</taxon>
        <taxon>Verrucomicrobiales</taxon>
        <taxon>Verrucomicrobiaceae</taxon>
        <taxon>Luteolibacter</taxon>
    </lineage>
</organism>
<dbReference type="InterPro" id="IPR013424">
    <property type="entry name" value="Ice-binding_C"/>
</dbReference>
<dbReference type="Gene3D" id="2.60.120.1350">
    <property type="entry name" value="Protein of unknown function DUF4465"/>
    <property type="match status" value="1"/>
</dbReference>
<proteinExistence type="predicted"/>
<protein>
    <submittedName>
        <fullName evidence="2">DUF4465 domain-containing protein</fullName>
    </submittedName>
</protein>
<dbReference type="RefSeq" id="WP_264502399.1">
    <property type="nucleotide sequence ID" value="NZ_JAPDDS010000010.1"/>
</dbReference>
<dbReference type="EMBL" id="JAPDDS010000010">
    <property type="protein sequence ID" value="MCW1886442.1"/>
    <property type="molecule type" value="Genomic_DNA"/>
</dbReference>